<sequence>MSTLARIIAASIVALFMTSCNFDINLGPGVSGDGNVVTKERNISSDFDKIKVSRGIEVYITQGNSTSLEVEADENLHDVITTEVDEDNGLLRISSNENIKSSSSKKVILSVKDISSISTTSGSYVNSENAFDVDKLTISSTSGSHVDFDITSNSLKINSTSGAGVKISGQTRELNVSATSGSYIKAGDLKAENTRVSATSGANISVNTSKELTANATSGGSIKYSGNPEKVTKSDGVSGSIRAN</sequence>
<dbReference type="InterPro" id="IPR021255">
    <property type="entry name" value="DUF2807"/>
</dbReference>
<dbReference type="Pfam" id="PF10988">
    <property type="entry name" value="DUF2807"/>
    <property type="match status" value="1"/>
</dbReference>
<protein>
    <submittedName>
        <fullName evidence="4">Putative auto-transporter adhesin, head GIN domain</fullName>
    </submittedName>
</protein>
<dbReference type="RefSeq" id="WP_073081568.1">
    <property type="nucleotide sequence ID" value="NZ_FQWS01000001.1"/>
</dbReference>
<dbReference type="Gene3D" id="2.160.20.120">
    <property type="match status" value="1"/>
</dbReference>
<feature type="compositionally biased region" description="Polar residues" evidence="1">
    <location>
        <begin position="235"/>
        <end position="244"/>
    </location>
</feature>
<dbReference type="Proteomes" id="UP000184522">
    <property type="component" value="Unassembled WGS sequence"/>
</dbReference>
<evidence type="ECO:0000259" key="3">
    <source>
        <dbReference type="Pfam" id="PF10988"/>
    </source>
</evidence>
<keyword evidence="5" id="KW-1185">Reference proteome</keyword>
<dbReference type="OrthoDB" id="942536at2"/>
<organism evidence="4 5">
    <name type="scientific">Winogradskyella jejuensis</name>
    <dbReference type="NCBI Taxonomy" id="1089305"/>
    <lineage>
        <taxon>Bacteria</taxon>
        <taxon>Pseudomonadati</taxon>
        <taxon>Bacteroidota</taxon>
        <taxon>Flavobacteriia</taxon>
        <taxon>Flavobacteriales</taxon>
        <taxon>Flavobacteriaceae</taxon>
        <taxon>Winogradskyella</taxon>
    </lineage>
</organism>
<evidence type="ECO:0000313" key="4">
    <source>
        <dbReference type="EMBL" id="SHG42150.1"/>
    </source>
</evidence>
<dbReference type="AlphaFoldDB" id="A0A1M5JPD7"/>
<dbReference type="STRING" id="1089305.SAMN05444148_0095"/>
<name>A0A1M5JPD7_9FLAO</name>
<gene>
    <name evidence="4" type="ORF">SAMN05444148_0095</name>
</gene>
<accession>A0A1M5JPD7</accession>
<feature type="domain" description="Putative auto-transporter adhesin head GIN" evidence="3">
    <location>
        <begin position="46"/>
        <end position="228"/>
    </location>
</feature>
<evidence type="ECO:0000256" key="1">
    <source>
        <dbReference type="SAM" id="MobiDB-lite"/>
    </source>
</evidence>
<evidence type="ECO:0000256" key="2">
    <source>
        <dbReference type="SAM" id="SignalP"/>
    </source>
</evidence>
<dbReference type="EMBL" id="FQWS01000001">
    <property type="protein sequence ID" value="SHG42150.1"/>
    <property type="molecule type" value="Genomic_DNA"/>
</dbReference>
<feature type="region of interest" description="Disordered" evidence="1">
    <location>
        <begin position="216"/>
        <end position="244"/>
    </location>
</feature>
<reference evidence="5" key="1">
    <citation type="submission" date="2016-11" db="EMBL/GenBank/DDBJ databases">
        <authorList>
            <person name="Varghese N."/>
            <person name="Submissions S."/>
        </authorList>
    </citation>
    <scope>NUCLEOTIDE SEQUENCE [LARGE SCALE GENOMIC DNA]</scope>
    <source>
        <strain evidence="5">DSM 25330</strain>
    </source>
</reference>
<dbReference type="PROSITE" id="PS51257">
    <property type="entry name" value="PROKAR_LIPOPROTEIN"/>
    <property type="match status" value="1"/>
</dbReference>
<keyword evidence="2" id="KW-0732">Signal</keyword>
<feature type="chain" id="PRO_5012815988" evidence="2">
    <location>
        <begin position="23"/>
        <end position="244"/>
    </location>
</feature>
<proteinExistence type="predicted"/>
<evidence type="ECO:0000313" key="5">
    <source>
        <dbReference type="Proteomes" id="UP000184522"/>
    </source>
</evidence>
<feature type="signal peptide" evidence="2">
    <location>
        <begin position="1"/>
        <end position="22"/>
    </location>
</feature>